<sequence length="295" mass="33897">NRKGPFIRFDIAMLNSLDMTLVRQKYGIEGWGIVLYIMKCLLERHTDCRAPLSIVPEIAYVCHKSKCTILQLIRDFPALFEIEPDGQTFTSPYLLQLFVKCSAKNEKSNRSLNKLTNETIDNQPVNVPKNNEQEQELKKTTKRVEKVDDVADVVFEKRKTSPNPSEGGERKPLANSVFLQISLRTNPRIRAQKWLAHPIFLQISPQTFPRIQACKRLTHSKSLHLPPQTSPRIRTQKRLARSTPLAVFTARADAMLHSPGPQARAPSLWEGRGRYWERLGVGFWRGRLGFLEDRE</sequence>
<comment type="caution">
    <text evidence="1">The sequence shown here is derived from an EMBL/GenBank/DDBJ whole genome shotgun (WGS) entry which is preliminary data.</text>
</comment>
<gene>
    <name evidence="1" type="ORF">HMPREF9944_00106</name>
</gene>
<name>H1HIW2_9BACT</name>
<protein>
    <recommendedName>
        <fullName evidence="3">Lin1244/Lin1753-like N-terminal domain-containing protein</fullName>
    </recommendedName>
</protein>
<dbReference type="AlphaFoldDB" id="H1HIW2"/>
<keyword evidence="2" id="KW-1185">Reference proteome</keyword>
<evidence type="ECO:0000313" key="1">
    <source>
        <dbReference type="EMBL" id="EHO74654.1"/>
    </source>
</evidence>
<accession>H1HIW2</accession>
<organism evidence="1 2">
    <name type="scientific">Segatella maculosa OT 289</name>
    <dbReference type="NCBI Taxonomy" id="999422"/>
    <lineage>
        <taxon>Bacteria</taxon>
        <taxon>Pseudomonadati</taxon>
        <taxon>Bacteroidota</taxon>
        <taxon>Bacteroidia</taxon>
        <taxon>Bacteroidales</taxon>
        <taxon>Prevotellaceae</taxon>
        <taxon>Segatella</taxon>
    </lineage>
</organism>
<dbReference type="EMBL" id="AGEK01000007">
    <property type="protein sequence ID" value="EHO74654.1"/>
    <property type="molecule type" value="Genomic_DNA"/>
</dbReference>
<proteinExistence type="predicted"/>
<reference evidence="1 2" key="1">
    <citation type="submission" date="2011-12" db="EMBL/GenBank/DDBJ databases">
        <title>The Genome Sequence of Prevotella maculosa OT 289.</title>
        <authorList>
            <consortium name="The Broad Institute Genome Sequencing Platform"/>
            <person name="Earl A."/>
            <person name="Ward D."/>
            <person name="Feldgarden M."/>
            <person name="Gevers D."/>
            <person name="Izard J."/>
            <person name="Blanton J.M."/>
            <person name="Mathney J."/>
            <person name="Tanner A.C."/>
            <person name="Dewhirst F.E."/>
            <person name="Young S.K."/>
            <person name="Zeng Q."/>
            <person name="Gargeya S."/>
            <person name="Fitzgerald M."/>
            <person name="Haas B."/>
            <person name="Abouelleil A."/>
            <person name="Alvarado L."/>
            <person name="Arachchi H.M."/>
            <person name="Berlin A."/>
            <person name="Chapman S.B."/>
            <person name="Gearin G."/>
            <person name="Goldberg J."/>
            <person name="Griggs A."/>
            <person name="Gujja S."/>
            <person name="Hansen M."/>
            <person name="Heiman D."/>
            <person name="Howarth C."/>
            <person name="Larimer J."/>
            <person name="Lui A."/>
            <person name="MacDonald P.J.P."/>
            <person name="McCowen C."/>
            <person name="Montmayeur A."/>
            <person name="Murphy C."/>
            <person name="Neiman D."/>
            <person name="Pearson M."/>
            <person name="Priest M."/>
            <person name="Roberts A."/>
            <person name="Saif S."/>
            <person name="Shea T."/>
            <person name="Sisk P."/>
            <person name="Stolte C."/>
            <person name="Sykes S."/>
            <person name="Wortman J."/>
            <person name="Nusbaum C."/>
            <person name="Birren B."/>
        </authorList>
    </citation>
    <scope>NUCLEOTIDE SEQUENCE [LARGE SCALE GENOMIC DNA]</scope>
    <source>
        <strain evidence="1 2">OT 289</strain>
    </source>
</reference>
<dbReference type="Proteomes" id="UP000003167">
    <property type="component" value="Unassembled WGS sequence"/>
</dbReference>
<dbReference type="PATRIC" id="fig|999422.3.peg.99"/>
<feature type="non-terminal residue" evidence="1">
    <location>
        <position position="1"/>
    </location>
</feature>
<evidence type="ECO:0000313" key="2">
    <source>
        <dbReference type="Proteomes" id="UP000003167"/>
    </source>
</evidence>
<dbReference type="HOGENOM" id="CLU_944981_0_0_10"/>
<evidence type="ECO:0008006" key="3">
    <source>
        <dbReference type="Google" id="ProtNLM"/>
    </source>
</evidence>